<gene>
    <name evidence="8 11" type="primary">bamA</name>
    <name evidence="11" type="ORF">FDP25_16000</name>
</gene>
<evidence type="ECO:0000313" key="11">
    <source>
        <dbReference type="EMBL" id="MRU16946.1"/>
    </source>
</evidence>
<dbReference type="GO" id="GO:0043165">
    <property type="term" value="P:Gram-negative-bacterium-type cell outer membrane assembly"/>
    <property type="evidence" value="ECO:0007669"/>
    <property type="project" value="UniProtKB-UniRule"/>
</dbReference>
<dbReference type="Pfam" id="PF01103">
    <property type="entry name" value="Omp85"/>
    <property type="match status" value="1"/>
</dbReference>
<dbReference type="InterPro" id="IPR000184">
    <property type="entry name" value="Bac_surfAg_D15"/>
</dbReference>
<organism evidence="11 12">
    <name type="scientific">Roseovarius bejariae</name>
    <dbReference type="NCBI Taxonomy" id="2576383"/>
    <lineage>
        <taxon>Bacteria</taxon>
        <taxon>Pseudomonadati</taxon>
        <taxon>Pseudomonadota</taxon>
        <taxon>Alphaproteobacteria</taxon>
        <taxon>Rhodobacterales</taxon>
        <taxon>Roseobacteraceae</taxon>
        <taxon>Roseovarius</taxon>
    </lineage>
</organism>
<evidence type="ECO:0000256" key="2">
    <source>
        <dbReference type="ARBA" id="ARBA00022452"/>
    </source>
</evidence>
<feature type="domain" description="POTRA" evidence="10">
    <location>
        <begin position="341"/>
        <end position="414"/>
    </location>
</feature>
<comment type="function">
    <text evidence="8">Part of the outer membrane protein assembly complex, which is involved in assembly and insertion of beta-barrel proteins into the outer membrane.</text>
</comment>
<reference evidence="11 12" key="1">
    <citation type="submission" date="2019-05" db="EMBL/GenBank/DDBJ databases">
        <title>Roseovarius bejariae sp. nov., a moderately halophylic bacterium isolated from a saline soil in Rambla Salada (Murcia).</title>
        <authorList>
            <person name="Castro D.J."/>
            <person name="Gomez-Altuve A."/>
            <person name="Reina J.C."/>
            <person name="Rodriguez M."/>
            <person name="Sampedro I."/>
            <person name="Llamas I."/>
            <person name="Martinez-Checa F."/>
        </authorList>
    </citation>
    <scope>NUCLEOTIDE SEQUENCE [LARGE SCALE GENOMIC DNA]</scope>
    <source>
        <strain evidence="11 12">A21</strain>
    </source>
</reference>
<keyword evidence="12" id="KW-1185">Reference proteome</keyword>
<dbReference type="Pfam" id="PF07244">
    <property type="entry name" value="POTRA"/>
    <property type="match status" value="4"/>
</dbReference>
<comment type="subcellular location">
    <subcellularLocation>
        <location evidence="8">Cell outer membrane</location>
    </subcellularLocation>
    <subcellularLocation>
        <location evidence="1">Membrane</location>
    </subcellularLocation>
</comment>
<dbReference type="Gene3D" id="2.40.160.50">
    <property type="entry name" value="membrane protein fhac: a member of the omp85/tpsb transporter family"/>
    <property type="match status" value="1"/>
</dbReference>
<keyword evidence="2 8" id="KW-1134">Transmembrane beta strand</keyword>
<dbReference type="GO" id="GO:0009279">
    <property type="term" value="C:cell outer membrane"/>
    <property type="evidence" value="ECO:0007669"/>
    <property type="project" value="UniProtKB-SubCell"/>
</dbReference>
<dbReference type="OrthoDB" id="9803054at2"/>
<sequence>MAFVAIVLLGLPGQAEAQNYRFNSVSIEGNQRVDGATILNYAGIARGETVSAAELNEAYQRILGSGLFETVNIEPQGSRLVIKVEEYPTINRISFEGNKRLKDEDLEGFIESRSRQVFSPSKAERDASVLTEAYEQNGRIAARITPKVIRRSDNRVDLVFEIFEGGKIEVQRIGFVGNRAYSDRRLRRVIDSKQAGLLRAIIERDSFVEDRLQFDRQVLTDFYQSRGYVDFRVTSVNAELARERDAYFVTFNVQEGQQFRFGEITTVSDIPNVDPAEYQDVLKVRPGVIYSPTLVENSVARMERLGIKQGVDFLRVEPRITRNDRDLTLDVEFALVRGPRVFVERIDIEGNTTTLDRVIRRQFDVVEGDPFNPRQIREAAERIRALGFFKEADVNAREGSRPDQVVVDVNVEETTTGTLSFGGSYSTDSGFGIMLGFSERNFMGRGQELTAQVSFGGDTANYVVDFTEPAFLGRDVEFGFRTSYQETDTNNTNLYDTVYGDLRPSLTFPVSENGRLALYYSLVYGEMNDYIGTFPNGILANETNIGGRFSSALGYEYTYDTRRTGLNPNAGVLLSFGQEFAGLGGDVEFIRTSARILGQTKVLNEEVTLRASLEGGMLEYGGGDSSRAIDRYNNKIMRGFEPGGIGPKEGNEFLGGNYYAVAKFEAEFPLGLPEEYGISGGAFYDVGSIWDVNTANAVGPLSSTGFKDRHAVGLSLFWKSPFGPLRMNFAHTIKKEPGDSDQFFDLTVRTEF</sequence>
<keyword evidence="6 8" id="KW-0472">Membrane</keyword>
<evidence type="ECO:0000256" key="3">
    <source>
        <dbReference type="ARBA" id="ARBA00022692"/>
    </source>
</evidence>
<dbReference type="HAMAP" id="MF_01430">
    <property type="entry name" value="OM_assembly_BamA"/>
    <property type="match status" value="1"/>
</dbReference>
<evidence type="ECO:0000313" key="12">
    <source>
        <dbReference type="Proteomes" id="UP000564704"/>
    </source>
</evidence>
<dbReference type="NCBIfam" id="TIGR03303">
    <property type="entry name" value="OM_YaeT"/>
    <property type="match status" value="1"/>
</dbReference>
<dbReference type="EMBL" id="SZWE01000002">
    <property type="protein sequence ID" value="MRU16946.1"/>
    <property type="molecule type" value="Genomic_DNA"/>
</dbReference>
<dbReference type="InterPro" id="IPR023707">
    <property type="entry name" value="OM_assembly_BamA"/>
</dbReference>
<dbReference type="InterPro" id="IPR034746">
    <property type="entry name" value="POTRA"/>
</dbReference>
<dbReference type="InterPro" id="IPR010827">
    <property type="entry name" value="BamA/TamA_POTRA"/>
</dbReference>
<dbReference type="PANTHER" id="PTHR12815:SF47">
    <property type="entry name" value="TRANSLOCATION AND ASSEMBLY MODULE SUBUNIT TAMA"/>
    <property type="match status" value="1"/>
</dbReference>
<accession>A0A844D0U9</accession>
<evidence type="ECO:0000256" key="9">
    <source>
        <dbReference type="NCBIfam" id="TIGR03303"/>
    </source>
</evidence>
<dbReference type="PROSITE" id="PS51779">
    <property type="entry name" value="POTRA"/>
    <property type="match status" value="3"/>
</dbReference>
<dbReference type="PIRSF" id="PIRSF006076">
    <property type="entry name" value="OM_assembly_OMP85"/>
    <property type="match status" value="1"/>
</dbReference>
<name>A0A844D0U9_9RHOB</name>
<evidence type="ECO:0000256" key="7">
    <source>
        <dbReference type="ARBA" id="ARBA00023237"/>
    </source>
</evidence>
<keyword evidence="5 8" id="KW-0677">Repeat</keyword>
<comment type="caution">
    <text evidence="11">The sequence shown here is derived from an EMBL/GenBank/DDBJ whole genome shotgun (WGS) entry which is preliminary data.</text>
</comment>
<dbReference type="GO" id="GO:0051205">
    <property type="term" value="P:protein insertion into membrane"/>
    <property type="evidence" value="ECO:0007669"/>
    <property type="project" value="UniProtKB-UniRule"/>
</dbReference>
<evidence type="ECO:0000256" key="8">
    <source>
        <dbReference type="HAMAP-Rule" id="MF_01430"/>
    </source>
</evidence>
<keyword evidence="7 8" id="KW-0998">Cell outer membrane</keyword>
<feature type="domain" description="POTRA" evidence="10">
    <location>
        <begin position="20"/>
        <end position="87"/>
    </location>
</feature>
<protein>
    <recommendedName>
        <fullName evidence="8 9">Outer membrane protein assembly factor BamA</fullName>
    </recommendedName>
</protein>
<dbReference type="Gene3D" id="3.10.20.310">
    <property type="entry name" value="membrane protein fhac"/>
    <property type="match status" value="5"/>
</dbReference>
<comment type="similarity">
    <text evidence="8">Belongs to the BamA family.</text>
</comment>
<evidence type="ECO:0000259" key="10">
    <source>
        <dbReference type="PROSITE" id="PS51779"/>
    </source>
</evidence>
<evidence type="ECO:0000256" key="6">
    <source>
        <dbReference type="ARBA" id="ARBA00023136"/>
    </source>
</evidence>
<evidence type="ECO:0000256" key="1">
    <source>
        <dbReference type="ARBA" id="ARBA00004370"/>
    </source>
</evidence>
<evidence type="ECO:0000256" key="4">
    <source>
        <dbReference type="ARBA" id="ARBA00022729"/>
    </source>
</evidence>
<dbReference type="PANTHER" id="PTHR12815">
    <property type="entry name" value="SORTING AND ASSEMBLY MACHINERY SAMM50 PROTEIN FAMILY MEMBER"/>
    <property type="match status" value="1"/>
</dbReference>
<dbReference type="InterPro" id="IPR039910">
    <property type="entry name" value="D15-like"/>
</dbReference>
<dbReference type="Proteomes" id="UP000564704">
    <property type="component" value="Unassembled WGS sequence"/>
</dbReference>
<keyword evidence="4 8" id="KW-0732">Signal</keyword>
<keyword evidence="3 8" id="KW-0812">Transmembrane</keyword>
<feature type="domain" description="POTRA" evidence="10">
    <location>
        <begin position="88"/>
        <end position="165"/>
    </location>
</feature>
<evidence type="ECO:0000256" key="5">
    <source>
        <dbReference type="ARBA" id="ARBA00022737"/>
    </source>
</evidence>
<comment type="subunit">
    <text evidence="8">Part of the Bam complex.</text>
</comment>
<proteinExistence type="inferred from homology"/>
<dbReference type="AlphaFoldDB" id="A0A844D0U9"/>